<dbReference type="Proteomes" id="UP001443914">
    <property type="component" value="Unassembled WGS sequence"/>
</dbReference>
<dbReference type="Pfam" id="PF00657">
    <property type="entry name" value="Lipase_GDSL"/>
    <property type="match status" value="1"/>
</dbReference>
<dbReference type="InterPro" id="IPR036514">
    <property type="entry name" value="SGNH_hydro_sf"/>
</dbReference>
<organism evidence="5 6">
    <name type="scientific">Saponaria officinalis</name>
    <name type="common">Common soapwort</name>
    <name type="synonym">Lychnis saponaria</name>
    <dbReference type="NCBI Taxonomy" id="3572"/>
    <lineage>
        <taxon>Eukaryota</taxon>
        <taxon>Viridiplantae</taxon>
        <taxon>Streptophyta</taxon>
        <taxon>Embryophyta</taxon>
        <taxon>Tracheophyta</taxon>
        <taxon>Spermatophyta</taxon>
        <taxon>Magnoliopsida</taxon>
        <taxon>eudicotyledons</taxon>
        <taxon>Gunneridae</taxon>
        <taxon>Pentapetalae</taxon>
        <taxon>Caryophyllales</taxon>
        <taxon>Caryophyllaceae</taxon>
        <taxon>Caryophylleae</taxon>
        <taxon>Saponaria</taxon>
    </lineage>
</organism>
<keyword evidence="6" id="KW-1185">Reference proteome</keyword>
<dbReference type="SUPFAM" id="SSF52266">
    <property type="entry name" value="SGNH hydrolase"/>
    <property type="match status" value="1"/>
</dbReference>
<dbReference type="PANTHER" id="PTHR22835">
    <property type="entry name" value="ZINC FINGER FYVE DOMAIN CONTAINING PROTEIN"/>
    <property type="match status" value="1"/>
</dbReference>
<protein>
    <submittedName>
        <fullName evidence="5">Uncharacterized protein</fullName>
    </submittedName>
</protein>
<evidence type="ECO:0000256" key="3">
    <source>
        <dbReference type="ARBA" id="ARBA00022801"/>
    </source>
</evidence>
<sequence>MTNKNHKFTNSTYTTQLLKLTLTKTLLLFILLITTKKCTSTSTNPKPFTKIYAFGDSYTDTGNTVSTTGPSGFNYVSSLPYGMTYFHHPTNRYSDGRLMIDFVAQYLSLPFLPPYRTALEGGPSGVNFAVAGATAIEHGFFVRNNLSFDITPESIGSELGWFEKVVRKEGCVNDGLGECEALFENALIWVGEIGANDYAYSVEGSVSQTSVQNLALRRVSSFLQAILKKGAKYVVVQGLPPTGCLTLAMLLAPPDDRDELGCVKSQNILSSKHNTLLQAEIQGLRRQFPKSVIVYADYYNAYRDIMKNRTKYGFKEAFKVCCGSGGGDFNYDFFSACGSAGSSSCSNPSQYINWDGVHLTEGMYKILSEMMLEGGYSYPSFKDMVSKKVSLV</sequence>
<name>A0AAW1NEB1_SAPOF</name>
<dbReference type="GO" id="GO:0016788">
    <property type="term" value="F:hydrolase activity, acting on ester bonds"/>
    <property type="evidence" value="ECO:0007669"/>
    <property type="project" value="InterPro"/>
</dbReference>
<gene>
    <name evidence="5" type="ORF">RND81_01G150900</name>
</gene>
<comment type="similarity">
    <text evidence="1">Belongs to the 'GDSL' lipolytic enzyme family.</text>
</comment>
<dbReference type="EMBL" id="JBDFQZ010000001">
    <property type="protein sequence ID" value="KAK9757238.1"/>
    <property type="molecule type" value="Genomic_DNA"/>
</dbReference>
<dbReference type="InterPro" id="IPR001087">
    <property type="entry name" value="GDSL"/>
</dbReference>
<dbReference type="Gene3D" id="3.40.50.1110">
    <property type="entry name" value="SGNH hydrolase"/>
    <property type="match status" value="1"/>
</dbReference>
<keyword evidence="3" id="KW-0378">Hydrolase</keyword>
<comment type="caution">
    <text evidence="5">The sequence shown here is derived from an EMBL/GenBank/DDBJ whole genome shotgun (WGS) entry which is preliminary data.</text>
</comment>
<evidence type="ECO:0000256" key="1">
    <source>
        <dbReference type="ARBA" id="ARBA00008668"/>
    </source>
</evidence>
<dbReference type="PANTHER" id="PTHR22835:SF557">
    <property type="entry name" value="LIPASE_HYDROLASE FAMILY PROTEIN, PUTATIVE, EXPRESSED-RELATED"/>
    <property type="match status" value="1"/>
</dbReference>
<proteinExistence type="inferred from homology"/>
<keyword evidence="4" id="KW-0325">Glycoprotein</keyword>
<dbReference type="AlphaFoldDB" id="A0AAW1NEB1"/>
<evidence type="ECO:0000313" key="6">
    <source>
        <dbReference type="Proteomes" id="UP001443914"/>
    </source>
</evidence>
<keyword evidence="2" id="KW-0732">Signal</keyword>
<evidence type="ECO:0000256" key="2">
    <source>
        <dbReference type="ARBA" id="ARBA00022729"/>
    </source>
</evidence>
<accession>A0AAW1NEB1</accession>
<dbReference type="CDD" id="cd01837">
    <property type="entry name" value="SGNH_plant_lipase_like"/>
    <property type="match status" value="1"/>
</dbReference>
<evidence type="ECO:0000313" key="5">
    <source>
        <dbReference type="EMBL" id="KAK9757238.1"/>
    </source>
</evidence>
<dbReference type="InterPro" id="IPR035669">
    <property type="entry name" value="SGNH_plant_lipase-like"/>
</dbReference>
<reference evidence="5" key="1">
    <citation type="submission" date="2024-03" db="EMBL/GenBank/DDBJ databases">
        <title>WGS assembly of Saponaria officinalis var. Norfolk2.</title>
        <authorList>
            <person name="Jenkins J."/>
            <person name="Shu S."/>
            <person name="Grimwood J."/>
            <person name="Barry K."/>
            <person name="Goodstein D."/>
            <person name="Schmutz J."/>
            <person name="Leebens-Mack J."/>
            <person name="Osbourn A."/>
        </authorList>
    </citation>
    <scope>NUCLEOTIDE SEQUENCE [LARGE SCALE GENOMIC DNA]</scope>
    <source>
        <strain evidence="5">JIC</strain>
    </source>
</reference>
<evidence type="ECO:0000256" key="4">
    <source>
        <dbReference type="ARBA" id="ARBA00023180"/>
    </source>
</evidence>